<proteinExistence type="predicted"/>
<comment type="caution">
    <text evidence="2">The sequence shown here is derived from an EMBL/GenBank/DDBJ whole genome shotgun (WGS) entry which is preliminary data.</text>
</comment>
<accession>A0A0N1H3C1</accession>
<dbReference type="AlphaFoldDB" id="A0A0N1H3C1"/>
<dbReference type="Pfam" id="PF00226">
    <property type="entry name" value="DnaJ"/>
    <property type="match status" value="1"/>
</dbReference>
<dbReference type="OrthoDB" id="666364at2759"/>
<dbReference type="PROSITE" id="PS50076">
    <property type="entry name" value="DNAJ_2"/>
    <property type="match status" value="1"/>
</dbReference>
<dbReference type="GeneID" id="28733495"/>
<dbReference type="InterPro" id="IPR001623">
    <property type="entry name" value="DnaJ_domain"/>
</dbReference>
<dbReference type="PANTHER" id="PTHR43948:SF10">
    <property type="entry name" value="MRJ, ISOFORM E"/>
    <property type="match status" value="1"/>
</dbReference>
<dbReference type="GO" id="GO:0044183">
    <property type="term" value="F:protein folding chaperone"/>
    <property type="evidence" value="ECO:0007669"/>
    <property type="project" value="TreeGrafter"/>
</dbReference>
<sequence length="177" mass="20176">MNKSLRSASPHEILGVDRHATTEQVKNAYKKLSLQLHPDKNPQNREWATAKFKELNAAYEIMSNPSEAGLAIDKQLEQLFNQFSQNFKQSLADFEYDITQKLESTTKEIAEQLDTVREQLAANTETMRDITEQLAANTETMRDITEQLAANTKMMRDINEKLKLPEDEESKSEGVGI</sequence>
<dbReference type="GO" id="GO:0005634">
    <property type="term" value="C:nucleus"/>
    <property type="evidence" value="ECO:0007669"/>
    <property type="project" value="TreeGrafter"/>
</dbReference>
<dbReference type="PRINTS" id="PR00625">
    <property type="entry name" value="JDOMAIN"/>
</dbReference>
<evidence type="ECO:0000259" key="1">
    <source>
        <dbReference type="PROSITE" id="PS50076"/>
    </source>
</evidence>
<dbReference type="SMART" id="SM00271">
    <property type="entry name" value="DnaJ"/>
    <property type="match status" value="1"/>
</dbReference>
<evidence type="ECO:0000313" key="2">
    <source>
        <dbReference type="EMBL" id="KPI36024.1"/>
    </source>
</evidence>
<dbReference type="GO" id="GO:0051082">
    <property type="term" value="F:unfolded protein binding"/>
    <property type="evidence" value="ECO:0007669"/>
    <property type="project" value="TreeGrafter"/>
</dbReference>
<evidence type="ECO:0000313" key="3">
    <source>
        <dbReference type="Proteomes" id="UP000038010"/>
    </source>
</evidence>
<protein>
    <recommendedName>
        <fullName evidence="1">J domain-containing protein</fullName>
    </recommendedName>
</protein>
<dbReference type="EMBL" id="LFJN01000034">
    <property type="protein sequence ID" value="KPI36024.1"/>
    <property type="molecule type" value="Genomic_DNA"/>
</dbReference>
<dbReference type="Gene3D" id="1.10.287.110">
    <property type="entry name" value="DnaJ domain"/>
    <property type="match status" value="1"/>
</dbReference>
<dbReference type="STRING" id="1664694.A0A0N1H3C1"/>
<dbReference type="GO" id="GO:0005737">
    <property type="term" value="C:cytoplasm"/>
    <property type="evidence" value="ECO:0007669"/>
    <property type="project" value="TreeGrafter"/>
</dbReference>
<organism evidence="2 3">
    <name type="scientific">Cyphellophora attinorum</name>
    <dbReference type="NCBI Taxonomy" id="1664694"/>
    <lineage>
        <taxon>Eukaryota</taxon>
        <taxon>Fungi</taxon>
        <taxon>Dikarya</taxon>
        <taxon>Ascomycota</taxon>
        <taxon>Pezizomycotina</taxon>
        <taxon>Eurotiomycetes</taxon>
        <taxon>Chaetothyriomycetidae</taxon>
        <taxon>Chaetothyriales</taxon>
        <taxon>Cyphellophoraceae</taxon>
        <taxon>Cyphellophora</taxon>
    </lineage>
</organism>
<dbReference type="CDD" id="cd06257">
    <property type="entry name" value="DnaJ"/>
    <property type="match status" value="1"/>
</dbReference>
<dbReference type="InterPro" id="IPR036869">
    <property type="entry name" value="J_dom_sf"/>
</dbReference>
<name>A0A0N1H3C1_9EURO</name>
<dbReference type="PANTHER" id="PTHR43948">
    <property type="entry name" value="DNAJ HOMOLOG SUBFAMILY B"/>
    <property type="match status" value="1"/>
</dbReference>
<dbReference type="GO" id="GO:0051087">
    <property type="term" value="F:protein-folding chaperone binding"/>
    <property type="evidence" value="ECO:0007669"/>
    <property type="project" value="TreeGrafter"/>
</dbReference>
<keyword evidence="3" id="KW-1185">Reference proteome</keyword>
<gene>
    <name evidence="2" type="ORF">AB675_1706</name>
</gene>
<dbReference type="VEuPathDB" id="FungiDB:AB675_1706"/>
<reference evidence="2 3" key="1">
    <citation type="submission" date="2015-06" db="EMBL/GenBank/DDBJ databases">
        <title>Draft genome of the ant-associated black yeast Phialophora attae CBS 131958.</title>
        <authorList>
            <person name="Moreno L.F."/>
            <person name="Stielow B.J."/>
            <person name="de Hoog S."/>
            <person name="Vicente V.A."/>
            <person name="Weiss V.A."/>
            <person name="de Vries M."/>
            <person name="Cruz L.M."/>
            <person name="Souza E.M."/>
        </authorList>
    </citation>
    <scope>NUCLEOTIDE SEQUENCE [LARGE SCALE GENOMIC DNA]</scope>
    <source>
        <strain evidence="2 3">CBS 131958</strain>
    </source>
</reference>
<feature type="domain" description="J" evidence="1">
    <location>
        <begin position="9"/>
        <end position="84"/>
    </location>
</feature>
<dbReference type="SUPFAM" id="SSF46565">
    <property type="entry name" value="Chaperone J-domain"/>
    <property type="match status" value="1"/>
</dbReference>
<dbReference type="RefSeq" id="XP_017995987.1">
    <property type="nucleotide sequence ID" value="XM_018141615.1"/>
</dbReference>
<dbReference type="Proteomes" id="UP000038010">
    <property type="component" value="Unassembled WGS sequence"/>
</dbReference>